<dbReference type="InterPro" id="IPR012336">
    <property type="entry name" value="Thioredoxin-like_fold"/>
</dbReference>
<name>A0A1G2SE86_9BACT</name>
<dbReference type="Proteomes" id="UP000178817">
    <property type="component" value="Unassembled WGS sequence"/>
</dbReference>
<dbReference type="InterPro" id="IPR013766">
    <property type="entry name" value="Thioredoxin_domain"/>
</dbReference>
<keyword evidence="4" id="KW-1015">Disulfide bond</keyword>
<dbReference type="PANTHER" id="PTHR13887">
    <property type="entry name" value="GLUTATHIONE S-TRANSFERASE KAPPA"/>
    <property type="match status" value="1"/>
</dbReference>
<dbReference type="InterPro" id="IPR036249">
    <property type="entry name" value="Thioredoxin-like_sf"/>
</dbReference>
<gene>
    <name evidence="7" type="ORF">A3B07_01180</name>
</gene>
<comment type="similarity">
    <text evidence="1">Belongs to the thioredoxin family. DsbA subfamily.</text>
</comment>
<reference evidence="7 8" key="1">
    <citation type="journal article" date="2016" name="Nat. Commun.">
        <title>Thousands of microbial genomes shed light on interconnected biogeochemical processes in an aquifer system.</title>
        <authorList>
            <person name="Anantharaman K."/>
            <person name="Brown C.T."/>
            <person name="Hug L.A."/>
            <person name="Sharon I."/>
            <person name="Castelle C.J."/>
            <person name="Probst A.J."/>
            <person name="Thomas B.C."/>
            <person name="Singh A."/>
            <person name="Wilkins M.J."/>
            <person name="Karaoz U."/>
            <person name="Brodie E.L."/>
            <person name="Williams K.H."/>
            <person name="Hubbard S.S."/>
            <person name="Banfield J.F."/>
        </authorList>
    </citation>
    <scope>NUCLEOTIDE SEQUENCE [LARGE SCALE GENOMIC DNA]</scope>
</reference>
<sequence>MNNNGLLSEEVTASDWTKGAQNPKVTLVEYSDFQCPACAAYFEMVEQAVTEYDDRLSFTYRHFPLAQHKNAQSASYASEAAGKQGKFWEMHKMIFEQQADWAEKNNASEIFKGYAQELKLDLARYATDVASTEIKDAVSHDRDTGLRSGVDSTPSFYLNGKKMQNPRSYDELKALIEFAIVNG</sequence>
<dbReference type="EMBL" id="MHUV01000004">
    <property type="protein sequence ID" value="OHA82751.1"/>
    <property type="molecule type" value="Genomic_DNA"/>
</dbReference>
<organism evidence="7 8">
    <name type="scientific">Candidatus Yonathbacteria bacterium RIFCSPLOWO2_01_FULL_43_27</name>
    <dbReference type="NCBI Taxonomy" id="1802726"/>
    <lineage>
        <taxon>Bacteria</taxon>
        <taxon>Candidatus Yonathiibacteriota</taxon>
    </lineage>
</organism>
<evidence type="ECO:0000313" key="8">
    <source>
        <dbReference type="Proteomes" id="UP000178817"/>
    </source>
</evidence>
<dbReference type="PANTHER" id="PTHR13887:SF14">
    <property type="entry name" value="DISULFIDE BOND FORMATION PROTEIN D"/>
    <property type="match status" value="1"/>
</dbReference>
<evidence type="ECO:0000256" key="2">
    <source>
        <dbReference type="ARBA" id="ARBA00022729"/>
    </source>
</evidence>
<protein>
    <recommendedName>
        <fullName evidence="6">Thioredoxin domain-containing protein</fullName>
    </recommendedName>
</protein>
<evidence type="ECO:0000256" key="3">
    <source>
        <dbReference type="ARBA" id="ARBA00023002"/>
    </source>
</evidence>
<dbReference type="STRING" id="1802726.A3B07_01180"/>
<dbReference type="PROSITE" id="PS51352">
    <property type="entry name" value="THIOREDOXIN_2"/>
    <property type="match status" value="1"/>
</dbReference>
<dbReference type="AlphaFoldDB" id="A0A1G2SE86"/>
<dbReference type="Pfam" id="PF13462">
    <property type="entry name" value="Thioredoxin_4"/>
    <property type="match status" value="1"/>
</dbReference>
<dbReference type="GO" id="GO:0016491">
    <property type="term" value="F:oxidoreductase activity"/>
    <property type="evidence" value="ECO:0007669"/>
    <property type="project" value="UniProtKB-KW"/>
</dbReference>
<keyword evidence="2" id="KW-0732">Signal</keyword>
<accession>A0A1G2SE86</accession>
<evidence type="ECO:0000313" key="7">
    <source>
        <dbReference type="EMBL" id="OHA82751.1"/>
    </source>
</evidence>
<evidence type="ECO:0000259" key="6">
    <source>
        <dbReference type="PROSITE" id="PS51352"/>
    </source>
</evidence>
<dbReference type="SUPFAM" id="SSF52833">
    <property type="entry name" value="Thioredoxin-like"/>
    <property type="match status" value="1"/>
</dbReference>
<keyword evidence="3" id="KW-0560">Oxidoreductase</keyword>
<keyword evidence="5" id="KW-0676">Redox-active center</keyword>
<proteinExistence type="inferred from homology"/>
<comment type="caution">
    <text evidence="7">The sequence shown here is derived from an EMBL/GenBank/DDBJ whole genome shotgun (WGS) entry which is preliminary data.</text>
</comment>
<evidence type="ECO:0000256" key="5">
    <source>
        <dbReference type="ARBA" id="ARBA00023284"/>
    </source>
</evidence>
<feature type="domain" description="Thioredoxin" evidence="6">
    <location>
        <begin position="1"/>
        <end position="181"/>
    </location>
</feature>
<evidence type="ECO:0000256" key="1">
    <source>
        <dbReference type="ARBA" id="ARBA00005791"/>
    </source>
</evidence>
<evidence type="ECO:0000256" key="4">
    <source>
        <dbReference type="ARBA" id="ARBA00023157"/>
    </source>
</evidence>
<dbReference type="Gene3D" id="3.40.30.10">
    <property type="entry name" value="Glutaredoxin"/>
    <property type="match status" value="1"/>
</dbReference>